<keyword evidence="5" id="KW-0597">Phosphoprotein</keyword>
<feature type="domain" description="Sigma-54 factor interaction" evidence="6">
    <location>
        <begin position="141"/>
        <end position="365"/>
    </location>
</feature>
<dbReference type="AlphaFoldDB" id="A0A1T4XZB8"/>
<evidence type="ECO:0000259" key="6">
    <source>
        <dbReference type="PROSITE" id="PS50045"/>
    </source>
</evidence>
<evidence type="ECO:0000259" key="7">
    <source>
        <dbReference type="PROSITE" id="PS50110"/>
    </source>
</evidence>
<dbReference type="Pfam" id="PF00158">
    <property type="entry name" value="Sigma54_activat"/>
    <property type="match status" value="1"/>
</dbReference>
<organism evidence="8 9">
    <name type="scientific">Sporosarcina newyorkensis</name>
    <dbReference type="NCBI Taxonomy" id="759851"/>
    <lineage>
        <taxon>Bacteria</taxon>
        <taxon>Bacillati</taxon>
        <taxon>Bacillota</taxon>
        <taxon>Bacilli</taxon>
        <taxon>Bacillales</taxon>
        <taxon>Caryophanaceae</taxon>
        <taxon>Sporosarcina</taxon>
    </lineage>
</organism>
<dbReference type="GO" id="GO:0006355">
    <property type="term" value="P:regulation of DNA-templated transcription"/>
    <property type="evidence" value="ECO:0007669"/>
    <property type="project" value="InterPro"/>
</dbReference>
<dbReference type="SMART" id="SM00448">
    <property type="entry name" value="REC"/>
    <property type="match status" value="1"/>
</dbReference>
<dbReference type="SUPFAM" id="SSF52540">
    <property type="entry name" value="P-loop containing nucleoside triphosphate hydrolases"/>
    <property type="match status" value="1"/>
</dbReference>
<evidence type="ECO:0000256" key="3">
    <source>
        <dbReference type="ARBA" id="ARBA00023015"/>
    </source>
</evidence>
<dbReference type="PANTHER" id="PTHR32071">
    <property type="entry name" value="TRANSCRIPTIONAL REGULATORY PROTEIN"/>
    <property type="match status" value="1"/>
</dbReference>
<gene>
    <name evidence="8" type="ORF">SAMN04244570_1491</name>
</gene>
<proteinExistence type="predicted"/>
<dbReference type="GO" id="GO:0005524">
    <property type="term" value="F:ATP binding"/>
    <property type="evidence" value="ECO:0007669"/>
    <property type="project" value="UniProtKB-KW"/>
</dbReference>
<dbReference type="InterPro" id="IPR001789">
    <property type="entry name" value="Sig_transdc_resp-reg_receiver"/>
</dbReference>
<dbReference type="InterPro" id="IPR058031">
    <property type="entry name" value="AAA_lid_NorR"/>
</dbReference>
<dbReference type="PROSITE" id="PS50045">
    <property type="entry name" value="SIGMA54_INTERACT_4"/>
    <property type="match status" value="1"/>
</dbReference>
<dbReference type="InterPro" id="IPR011006">
    <property type="entry name" value="CheY-like_superfamily"/>
</dbReference>
<accession>A0A1T4XZB8</accession>
<dbReference type="PROSITE" id="PS50110">
    <property type="entry name" value="RESPONSE_REGULATORY"/>
    <property type="match status" value="1"/>
</dbReference>
<dbReference type="PROSITE" id="PS00688">
    <property type="entry name" value="SIGMA54_INTERACT_3"/>
    <property type="match status" value="1"/>
</dbReference>
<sequence>MEHILIVEDEIELGRFLSRLIELKGFRTTHVKSGKEFDEITDFSLFTLAFIDVRLPDRNGIDVLKAMKMQAPHCPCVVMTGYSTVKIAVDAIKHGAADFIEKPFEDINLIDQLIDRLLANPQFDVGEEAEFKRIARELGCFLGTSRSMHQLYELAYKIAPKQVTVLIEGETGTGKEVLTKFIHAASRRAAGSLLNINCGALSETILESELFGHVKGAFTGAMTDRAGYFEAASSGTLFLDEIAEASLSTQVKLLRVLETGEFIKIGGTKTERTSARIIAASHVNLDEAVQRGAFREDLLFRLDVVKLNIPPLRERREDIPLLIDLFIEQSGETITFSPDALELLQQHDWPGNMRELSNLIRRTAAIVKEGAIITPDLLPDRIIGKKKSFPIAASVEPVRFPDEWNDFSKKVMNIYNGSEQQSLDDVLSLMKTMEKRTATALIKKSLHETAGNRKETAQKLGVTTRKLRYYLNET</sequence>
<protein>
    <submittedName>
        <fullName evidence="8">Two-component system, NtrC family, response regulator</fullName>
    </submittedName>
</protein>
<evidence type="ECO:0000256" key="4">
    <source>
        <dbReference type="ARBA" id="ARBA00023163"/>
    </source>
</evidence>
<dbReference type="Pfam" id="PF00072">
    <property type="entry name" value="Response_reg"/>
    <property type="match status" value="1"/>
</dbReference>
<dbReference type="InterPro" id="IPR002078">
    <property type="entry name" value="Sigma_54_int"/>
</dbReference>
<keyword evidence="2" id="KW-0067">ATP-binding</keyword>
<evidence type="ECO:0000313" key="8">
    <source>
        <dbReference type="EMBL" id="SKA94870.1"/>
    </source>
</evidence>
<keyword evidence="1" id="KW-0547">Nucleotide-binding</keyword>
<dbReference type="SMART" id="SM00382">
    <property type="entry name" value="AAA"/>
    <property type="match status" value="1"/>
</dbReference>
<dbReference type="GO" id="GO:0043565">
    <property type="term" value="F:sequence-specific DNA binding"/>
    <property type="evidence" value="ECO:0007669"/>
    <property type="project" value="InterPro"/>
</dbReference>
<evidence type="ECO:0000256" key="5">
    <source>
        <dbReference type="PROSITE-ProRule" id="PRU00169"/>
    </source>
</evidence>
<dbReference type="CDD" id="cd00009">
    <property type="entry name" value="AAA"/>
    <property type="match status" value="1"/>
</dbReference>
<evidence type="ECO:0000256" key="2">
    <source>
        <dbReference type="ARBA" id="ARBA00022840"/>
    </source>
</evidence>
<dbReference type="Gene3D" id="1.10.8.60">
    <property type="match status" value="1"/>
</dbReference>
<dbReference type="InterPro" id="IPR003593">
    <property type="entry name" value="AAA+_ATPase"/>
</dbReference>
<keyword evidence="9" id="KW-1185">Reference proteome</keyword>
<feature type="domain" description="Response regulatory" evidence="7">
    <location>
        <begin position="3"/>
        <end position="117"/>
    </location>
</feature>
<dbReference type="InterPro" id="IPR002197">
    <property type="entry name" value="HTH_Fis"/>
</dbReference>
<dbReference type="FunFam" id="3.40.50.300:FF:000006">
    <property type="entry name" value="DNA-binding transcriptional regulator NtrC"/>
    <property type="match status" value="1"/>
</dbReference>
<dbReference type="InterPro" id="IPR025662">
    <property type="entry name" value="Sigma_54_int_dom_ATP-bd_1"/>
</dbReference>
<evidence type="ECO:0000256" key="1">
    <source>
        <dbReference type="ARBA" id="ARBA00022741"/>
    </source>
</evidence>
<dbReference type="Gene3D" id="1.10.10.60">
    <property type="entry name" value="Homeodomain-like"/>
    <property type="match status" value="1"/>
</dbReference>
<dbReference type="Gene3D" id="3.40.50.300">
    <property type="entry name" value="P-loop containing nucleotide triphosphate hydrolases"/>
    <property type="match status" value="1"/>
</dbReference>
<dbReference type="InterPro" id="IPR025944">
    <property type="entry name" value="Sigma_54_int_dom_CS"/>
</dbReference>
<dbReference type="InterPro" id="IPR027417">
    <property type="entry name" value="P-loop_NTPase"/>
</dbReference>
<keyword evidence="3" id="KW-0805">Transcription regulation</keyword>
<name>A0A1T4XZB8_9BACL</name>
<dbReference type="GO" id="GO:0000160">
    <property type="term" value="P:phosphorelay signal transduction system"/>
    <property type="evidence" value="ECO:0007669"/>
    <property type="project" value="InterPro"/>
</dbReference>
<dbReference type="SUPFAM" id="SSF52172">
    <property type="entry name" value="CheY-like"/>
    <property type="match status" value="1"/>
</dbReference>
<dbReference type="RefSeq" id="WP_078817361.1">
    <property type="nucleotide sequence ID" value="NZ_FUYJ01000002.1"/>
</dbReference>
<reference evidence="9" key="1">
    <citation type="submission" date="2017-02" db="EMBL/GenBank/DDBJ databases">
        <authorList>
            <person name="Varghese N."/>
            <person name="Submissions S."/>
        </authorList>
    </citation>
    <scope>NUCLEOTIDE SEQUENCE [LARGE SCALE GENOMIC DNA]</scope>
    <source>
        <strain evidence="9">DSM 23966</strain>
    </source>
</reference>
<dbReference type="EMBL" id="FUYJ01000002">
    <property type="protein sequence ID" value="SKA94870.1"/>
    <property type="molecule type" value="Genomic_DNA"/>
</dbReference>
<dbReference type="Gene3D" id="3.40.50.2300">
    <property type="match status" value="1"/>
</dbReference>
<dbReference type="PROSITE" id="PS00675">
    <property type="entry name" value="SIGMA54_INTERACT_1"/>
    <property type="match status" value="1"/>
</dbReference>
<evidence type="ECO:0000313" key="9">
    <source>
        <dbReference type="Proteomes" id="UP000190042"/>
    </source>
</evidence>
<dbReference type="PRINTS" id="PR01590">
    <property type="entry name" value="HTHFIS"/>
</dbReference>
<dbReference type="Pfam" id="PF25601">
    <property type="entry name" value="AAA_lid_14"/>
    <property type="match status" value="1"/>
</dbReference>
<keyword evidence="4" id="KW-0804">Transcription</keyword>
<dbReference type="Proteomes" id="UP000190042">
    <property type="component" value="Unassembled WGS sequence"/>
</dbReference>
<feature type="modified residue" description="4-aspartylphosphate" evidence="5">
    <location>
        <position position="52"/>
    </location>
</feature>